<feature type="transmembrane region" description="Helical" evidence="2">
    <location>
        <begin position="152"/>
        <end position="172"/>
    </location>
</feature>
<dbReference type="Gramene" id="TVU37159">
    <property type="protein sequence ID" value="TVU37159"/>
    <property type="gene ID" value="EJB05_10459"/>
</dbReference>
<organism evidence="3 4">
    <name type="scientific">Eragrostis curvula</name>
    <name type="common">weeping love grass</name>
    <dbReference type="NCBI Taxonomy" id="38414"/>
    <lineage>
        <taxon>Eukaryota</taxon>
        <taxon>Viridiplantae</taxon>
        <taxon>Streptophyta</taxon>
        <taxon>Embryophyta</taxon>
        <taxon>Tracheophyta</taxon>
        <taxon>Spermatophyta</taxon>
        <taxon>Magnoliopsida</taxon>
        <taxon>Liliopsida</taxon>
        <taxon>Poales</taxon>
        <taxon>Poaceae</taxon>
        <taxon>PACMAD clade</taxon>
        <taxon>Chloridoideae</taxon>
        <taxon>Eragrostideae</taxon>
        <taxon>Eragrostidinae</taxon>
        <taxon>Eragrostis</taxon>
    </lineage>
</organism>
<keyword evidence="2" id="KW-1133">Transmembrane helix</keyword>
<accession>A0A5J9VLP4</accession>
<evidence type="ECO:0000256" key="1">
    <source>
        <dbReference type="SAM" id="MobiDB-lite"/>
    </source>
</evidence>
<proteinExistence type="predicted"/>
<dbReference type="EMBL" id="RWGY01000007">
    <property type="protein sequence ID" value="TVU37159.1"/>
    <property type="molecule type" value="Genomic_DNA"/>
</dbReference>
<evidence type="ECO:0000313" key="4">
    <source>
        <dbReference type="Proteomes" id="UP000324897"/>
    </source>
</evidence>
<name>A0A5J9VLP4_9POAL</name>
<evidence type="ECO:0000256" key="2">
    <source>
        <dbReference type="SAM" id="Phobius"/>
    </source>
</evidence>
<sequence>MSSLQVPSGPREGKSDTDGDNKESVRCSFNSIDLFMVQSYDPKCCLSQDLFEANRRVPEVLCKIQTESEKVRHHFRDDPRALKIWDEYIDDIHCASSRNLTYLLSSYAQRSGLYEQLMKKPCNNTSVSMSSSFGMLSDISDKLKQATSGKRVPVGVVLVAGVAAAFAAGLGIERPSLRKQHQSKET</sequence>
<protein>
    <submittedName>
        <fullName evidence="3">Uncharacterized protein</fullName>
    </submittedName>
</protein>
<comment type="caution">
    <text evidence="3">The sequence shown here is derived from an EMBL/GenBank/DDBJ whole genome shotgun (WGS) entry which is preliminary data.</text>
</comment>
<gene>
    <name evidence="3" type="ORF">EJB05_10459</name>
</gene>
<feature type="region of interest" description="Disordered" evidence="1">
    <location>
        <begin position="1"/>
        <end position="22"/>
    </location>
</feature>
<dbReference type="AlphaFoldDB" id="A0A5J9VLP4"/>
<feature type="compositionally biased region" description="Basic and acidic residues" evidence="1">
    <location>
        <begin position="11"/>
        <end position="22"/>
    </location>
</feature>
<evidence type="ECO:0000313" key="3">
    <source>
        <dbReference type="EMBL" id="TVU37159.1"/>
    </source>
</evidence>
<dbReference type="OrthoDB" id="694395at2759"/>
<keyword evidence="4" id="KW-1185">Reference proteome</keyword>
<keyword evidence="2" id="KW-0472">Membrane</keyword>
<dbReference type="Proteomes" id="UP000324897">
    <property type="component" value="Chromosome 4"/>
</dbReference>
<reference evidence="3 4" key="1">
    <citation type="journal article" date="2019" name="Sci. Rep.">
        <title>A high-quality genome of Eragrostis curvula grass provides insights into Poaceae evolution and supports new strategies to enhance forage quality.</title>
        <authorList>
            <person name="Carballo J."/>
            <person name="Santos B.A.C.M."/>
            <person name="Zappacosta D."/>
            <person name="Garbus I."/>
            <person name="Selva J.P."/>
            <person name="Gallo C.A."/>
            <person name="Diaz A."/>
            <person name="Albertini E."/>
            <person name="Caccamo M."/>
            <person name="Echenique V."/>
        </authorList>
    </citation>
    <scope>NUCLEOTIDE SEQUENCE [LARGE SCALE GENOMIC DNA]</scope>
    <source>
        <strain evidence="4">cv. Victoria</strain>
        <tissue evidence="3">Leaf</tissue>
    </source>
</reference>
<keyword evidence="2" id="KW-0812">Transmembrane</keyword>